<name>A0A8X6P3K2_NEPPI</name>
<feature type="binding site" evidence="8">
    <location>
        <position position="221"/>
    </location>
    <ligand>
        <name>Zn(2+)</name>
        <dbReference type="ChEBI" id="CHEBI:29105"/>
        <note>catalytic</note>
    </ligand>
</feature>
<evidence type="ECO:0000256" key="1">
    <source>
        <dbReference type="ARBA" id="ARBA00011245"/>
    </source>
</evidence>
<keyword evidence="13" id="KW-1185">Reference proteome</keyword>
<evidence type="ECO:0000259" key="11">
    <source>
        <dbReference type="PROSITE" id="PS51864"/>
    </source>
</evidence>
<gene>
    <name evidence="12" type="ORF">NPIL_690171</name>
</gene>
<dbReference type="EMBL" id="BMAW01016541">
    <property type="protein sequence ID" value="GFT49585.1"/>
    <property type="molecule type" value="Genomic_DNA"/>
</dbReference>
<keyword evidence="3 8" id="KW-0479">Metal-binding</keyword>
<feature type="active site" evidence="8">
    <location>
        <position position="218"/>
    </location>
</feature>
<keyword evidence="5 8" id="KW-0862">Zinc</keyword>
<dbReference type="PROSITE" id="PS51864">
    <property type="entry name" value="ASTACIN"/>
    <property type="match status" value="1"/>
</dbReference>
<feature type="transmembrane region" description="Helical" evidence="10">
    <location>
        <begin position="12"/>
        <end position="37"/>
    </location>
</feature>
<dbReference type="SMART" id="SM00235">
    <property type="entry name" value="ZnMc"/>
    <property type="match status" value="1"/>
</dbReference>
<dbReference type="GO" id="GO:0004222">
    <property type="term" value="F:metalloendopeptidase activity"/>
    <property type="evidence" value="ECO:0007669"/>
    <property type="project" value="UniProtKB-UniRule"/>
</dbReference>
<evidence type="ECO:0000256" key="4">
    <source>
        <dbReference type="ARBA" id="ARBA00022801"/>
    </source>
</evidence>
<comment type="function">
    <text evidence="7">Zinc metalloprotease. Provoques deadhesion of endothelial cells from cell cultures, and also degradation of fibronectin, fibrinogen and gelatin in vitro. Its role in the venom is not fully understood but it might act as a spreading factor that facilitates diffusion of other venom toxins. Alternatively, it might be involved in the proteolytic processing of other venom toxins or it might play a role in extra-oral digestion of prey.</text>
</comment>
<evidence type="ECO:0000256" key="6">
    <source>
        <dbReference type="ARBA" id="ARBA00023049"/>
    </source>
</evidence>
<evidence type="ECO:0000256" key="7">
    <source>
        <dbReference type="ARBA" id="ARBA00025529"/>
    </source>
</evidence>
<keyword evidence="10" id="KW-0812">Transmembrane</keyword>
<dbReference type="CDD" id="cd04280">
    <property type="entry name" value="ZnMc_astacin_like"/>
    <property type="match status" value="1"/>
</dbReference>
<dbReference type="PANTHER" id="PTHR10127:SF780">
    <property type="entry name" value="METALLOENDOPEPTIDASE"/>
    <property type="match status" value="1"/>
</dbReference>
<dbReference type="EC" id="3.4.24.-" evidence="9"/>
<feature type="binding site" evidence="8">
    <location>
        <position position="217"/>
    </location>
    <ligand>
        <name>Zn(2+)</name>
        <dbReference type="ChEBI" id="CHEBI:29105"/>
        <note>catalytic</note>
    </ligand>
</feature>
<dbReference type="Proteomes" id="UP000887013">
    <property type="component" value="Unassembled WGS sequence"/>
</dbReference>
<evidence type="ECO:0000256" key="9">
    <source>
        <dbReference type="RuleBase" id="RU361183"/>
    </source>
</evidence>
<dbReference type="Pfam" id="PF01400">
    <property type="entry name" value="Astacin"/>
    <property type="match status" value="1"/>
</dbReference>
<evidence type="ECO:0000256" key="10">
    <source>
        <dbReference type="SAM" id="Phobius"/>
    </source>
</evidence>
<evidence type="ECO:0000256" key="2">
    <source>
        <dbReference type="ARBA" id="ARBA00022670"/>
    </source>
</evidence>
<dbReference type="OrthoDB" id="6422320at2759"/>
<dbReference type="InterPro" id="IPR006026">
    <property type="entry name" value="Peptidase_Metallo"/>
</dbReference>
<evidence type="ECO:0000256" key="3">
    <source>
        <dbReference type="ARBA" id="ARBA00022723"/>
    </source>
</evidence>
<sequence length="318" mass="36722">MVWYKGSQITSIFLISVFIKLHLLAMEFPILALLAFLHVTQGAISTLIEDLYEKYVEPEYLEKLYKTGKFEEFSKLLQIDNVDLVRPAKGNQSGDPMFNTGLEGGDILLRPWQRETARQGIIFSNADTNSKWRRYVPYIINRNGYTSSQVMKIEKAILKWNTEIPNIRFRPRSRLFNRDYVMFFNGNGCYSNLGRVGGQQSISLSADGCLTEGTILHEMSHSIGFIHEHNRPDRDQYLRILTENIPADWLSQYDKASSEDIKLLGKYDYYSVMHYPIPAPKTGKPSFQVLQKNIDLKKIGQRDGLTDTDKEKIRKLYS</sequence>
<dbReference type="InterPro" id="IPR034035">
    <property type="entry name" value="Astacin-like_dom"/>
</dbReference>
<keyword evidence="2 8" id="KW-0645">Protease</keyword>
<dbReference type="GO" id="GO:0008270">
    <property type="term" value="F:zinc ion binding"/>
    <property type="evidence" value="ECO:0007669"/>
    <property type="project" value="UniProtKB-UniRule"/>
</dbReference>
<dbReference type="PANTHER" id="PTHR10127">
    <property type="entry name" value="DISCOIDIN, CUB, EGF, LAMININ , AND ZINC METALLOPROTEASE DOMAIN CONTAINING"/>
    <property type="match status" value="1"/>
</dbReference>
<comment type="cofactor">
    <cofactor evidence="8 9">
        <name>Zn(2+)</name>
        <dbReference type="ChEBI" id="CHEBI:29105"/>
    </cofactor>
    <text evidence="8 9">Binds 1 zinc ion per subunit.</text>
</comment>
<evidence type="ECO:0000256" key="5">
    <source>
        <dbReference type="ARBA" id="ARBA00022833"/>
    </source>
</evidence>
<organism evidence="12 13">
    <name type="scientific">Nephila pilipes</name>
    <name type="common">Giant wood spider</name>
    <name type="synonym">Nephila maculata</name>
    <dbReference type="NCBI Taxonomy" id="299642"/>
    <lineage>
        <taxon>Eukaryota</taxon>
        <taxon>Metazoa</taxon>
        <taxon>Ecdysozoa</taxon>
        <taxon>Arthropoda</taxon>
        <taxon>Chelicerata</taxon>
        <taxon>Arachnida</taxon>
        <taxon>Araneae</taxon>
        <taxon>Araneomorphae</taxon>
        <taxon>Entelegynae</taxon>
        <taxon>Araneoidea</taxon>
        <taxon>Nephilidae</taxon>
        <taxon>Nephila</taxon>
    </lineage>
</organism>
<feature type="binding site" evidence="8">
    <location>
        <position position="227"/>
    </location>
    <ligand>
        <name>Zn(2+)</name>
        <dbReference type="ChEBI" id="CHEBI:29105"/>
        <note>catalytic</note>
    </ligand>
</feature>
<accession>A0A8X6P3K2</accession>
<comment type="subunit">
    <text evidence="1">Monomer.</text>
</comment>
<comment type="caution">
    <text evidence="12">The sequence shown here is derived from an EMBL/GenBank/DDBJ whole genome shotgun (WGS) entry which is preliminary data.</text>
</comment>
<dbReference type="InterPro" id="IPR024079">
    <property type="entry name" value="MetalloPept_cat_dom_sf"/>
</dbReference>
<dbReference type="Gene3D" id="3.40.390.10">
    <property type="entry name" value="Collagenase (Catalytic Domain)"/>
    <property type="match status" value="1"/>
</dbReference>
<dbReference type="AlphaFoldDB" id="A0A8X6P3K2"/>
<feature type="domain" description="Peptidase M12A" evidence="11">
    <location>
        <begin position="119"/>
        <end position="318"/>
    </location>
</feature>
<keyword evidence="4 8" id="KW-0378">Hydrolase</keyword>
<dbReference type="GO" id="GO:0006508">
    <property type="term" value="P:proteolysis"/>
    <property type="evidence" value="ECO:0007669"/>
    <property type="project" value="UniProtKB-KW"/>
</dbReference>
<evidence type="ECO:0000256" key="8">
    <source>
        <dbReference type="PROSITE-ProRule" id="PRU01211"/>
    </source>
</evidence>
<dbReference type="PRINTS" id="PR00480">
    <property type="entry name" value="ASTACIN"/>
</dbReference>
<keyword evidence="10" id="KW-1133">Transmembrane helix</keyword>
<dbReference type="InterPro" id="IPR001506">
    <property type="entry name" value="Peptidase_M12A"/>
</dbReference>
<evidence type="ECO:0000313" key="12">
    <source>
        <dbReference type="EMBL" id="GFT49585.1"/>
    </source>
</evidence>
<comment type="caution">
    <text evidence="8">Lacks conserved residue(s) required for the propagation of feature annotation.</text>
</comment>
<dbReference type="SUPFAM" id="SSF55486">
    <property type="entry name" value="Metalloproteases ('zincins'), catalytic domain"/>
    <property type="match status" value="1"/>
</dbReference>
<keyword evidence="10" id="KW-0472">Membrane</keyword>
<protein>
    <recommendedName>
        <fullName evidence="9">Metalloendopeptidase</fullName>
        <ecNumber evidence="9">3.4.24.-</ecNumber>
    </recommendedName>
</protein>
<keyword evidence="6 8" id="KW-0482">Metalloprotease</keyword>
<reference evidence="12" key="1">
    <citation type="submission" date="2020-08" db="EMBL/GenBank/DDBJ databases">
        <title>Multicomponent nature underlies the extraordinary mechanical properties of spider dragline silk.</title>
        <authorList>
            <person name="Kono N."/>
            <person name="Nakamura H."/>
            <person name="Mori M."/>
            <person name="Yoshida Y."/>
            <person name="Ohtoshi R."/>
            <person name="Malay A.D."/>
            <person name="Moran D.A.P."/>
            <person name="Tomita M."/>
            <person name="Numata K."/>
            <person name="Arakawa K."/>
        </authorList>
    </citation>
    <scope>NUCLEOTIDE SEQUENCE</scope>
</reference>
<proteinExistence type="predicted"/>
<evidence type="ECO:0000313" key="13">
    <source>
        <dbReference type="Proteomes" id="UP000887013"/>
    </source>
</evidence>